<reference evidence="1 2" key="1">
    <citation type="submission" date="2022-04" db="EMBL/GenBank/DDBJ databases">
        <title>Genome draft of Actinomadura sp. ATCC 31491.</title>
        <authorList>
            <person name="Shi X."/>
            <person name="Du Y."/>
        </authorList>
    </citation>
    <scope>NUCLEOTIDE SEQUENCE [LARGE SCALE GENOMIC DNA]</scope>
    <source>
        <strain evidence="1 2">ATCC 31491</strain>
    </source>
</reference>
<proteinExistence type="predicted"/>
<evidence type="ECO:0008006" key="3">
    <source>
        <dbReference type="Google" id="ProtNLM"/>
    </source>
</evidence>
<name>A0ABT0G4I1_9ACTN</name>
<comment type="caution">
    <text evidence="1">The sequence shown here is derived from an EMBL/GenBank/DDBJ whole genome shotgun (WGS) entry which is preliminary data.</text>
</comment>
<protein>
    <recommendedName>
        <fullName evidence="3">LuxR family transcriptional regulator</fullName>
    </recommendedName>
</protein>
<evidence type="ECO:0000313" key="1">
    <source>
        <dbReference type="EMBL" id="MCK2219303.1"/>
    </source>
</evidence>
<organism evidence="1 2">
    <name type="scientific">Actinomadura luzonensis</name>
    <dbReference type="NCBI Taxonomy" id="2805427"/>
    <lineage>
        <taxon>Bacteria</taxon>
        <taxon>Bacillati</taxon>
        <taxon>Actinomycetota</taxon>
        <taxon>Actinomycetes</taxon>
        <taxon>Streptosporangiales</taxon>
        <taxon>Thermomonosporaceae</taxon>
        <taxon>Actinomadura</taxon>
    </lineage>
</organism>
<keyword evidence="2" id="KW-1185">Reference proteome</keyword>
<sequence>MGDAAGRGGADAVAARSYVLGRLALVTARFDEAADLLDAAWHHREPGLAADVAEQLAWLHLLTGDPAGAARWARRALDEPIQSAIARPRDVLALVSPASADPEEGGLAAAVAWLGRGEPERACDVLRHVVTEAGGPG</sequence>
<dbReference type="InterPro" id="IPR011990">
    <property type="entry name" value="TPR-like_helical_dom_sf"/>
</dbReference>
<dbReference type="Gene3D" id="1.25.40.10">
    <property type="entry name" value="Tetratricopeptide repeat domain"/>
    <property type="match status" value="1"/>
</dbReference>
<gene>
    <name evidence="1" type="ORF">MF672_036740</name>
</gene>
<dbReference type="Proteomes" id="UP001317259">
    <property type="component" value="Unassembled WGS sequence"/>
</dbReference>
<accession>A0ABT0G4I1</accession>
<evidence type="ECO:0000313" key="2">
    <source>
        <dbReference type="Proteomes" id="UP001317259"/>
    </source>
</evidence>
<dbReference type="EMBL" id="JAKRKC020000002">
    <property type="protein sequence ID" value="MCK2219303.1"/>
    <property type="molecule type" value="Genomic_DNA"/>
</dbReference>